<evidence type="ECO:0000313" key="1">
    <source>
        <dbReference type="EMBL" id="KOF94481.1"/>
    </source>
</evidence>
<name>A0A0L8HZ69_OCTBM</name>
<dbReference type="AlphaFoldDB" id="A0A0L8HZ69"/>
<protein>
    <submittedName>
        <fullName evidence="1">Uncharacterized protein</fullName>
    </submittedName>
</protein>
<dbReference type="EMBL" id="KQ416950">
    <property type="protein sequence ID" value="KOF94481.1"/>
    <property type="molecule type" value="Genomic_DNA"/>
</dbReference>
<accession>A0A0L8HZ69</accession>
<proteinExistence type="predicted"/>
<dbReference type="EMBL" id="KQ416950">
    <property type="protein sequence ID" value="KOF94482.1"/>
    <property type="molecule type" value="Genomic_DNA"/>
</dbReference>
<reference evidence="1" key="1">
    <citation type="submission" date="2015-07" db="EMBL/GenBank/DDBJ databases">
        <title>MeaNS - Measles Nucleotide Surveillance Program.</title>
        <authorList>
            <person name="Tran T."/>
            <person name="Druce J."/>
        </authorList>
    </citation>
    <scope>NUCLEOTIDE SEQUENCE</scope>
    <source>
        <strain evidence="1">UCB-OBI-ISO-001</strain>
        <tissue evidence="1">Gonad</tissue>
    </source>
</reference>
<organism evidence="1">
    <name type="scientific">Octopus bimaculoides</name>
    <name type="common">California two-spotted octopus</name>
    <dbReference type="NCBI Taxonomy" id="37653"/>
    <lineage>
        <taxon>Eukaryota</taxon>
        <taxon>Metazoa</taxon>
        <taxon>Spiralia</taxon>
        <taxon>Lophotrochozoa</taxon>
        <taxon>Mollusca</taxon>
        <taxon>Cephalopoda</taxon>
        <taxon>Coleoidea</taxon>
        <taxon>Octopodiformes</taxon>
        <taxon>Octopoda</taxon>
        <taxon>Incirrata</taxon>
        <taxon>Octopodidae</taxon>
        <taxon>Octopus</taxon>
    </lineage>
</organism>
<gene>
    <name evidence="1" type="ORF">OCBIM_22001626mg</name>
</gene>
<sequence>MWKLLVEAHPLYLKNKRPSNLSIISQLISSIKLPVNSTTHRRISKLDTVYETVPTNIFMISARTLEHQIIHGP</sequence>